<name>A0A7X8TJA9_9MICC</name>
<sequence>MISTKTSRIDRAAEHLIESRADAQWDERERAVYTEAATFGLILGMII</sequence>
<accession>A0A7X8TJA9</accession>
<gene>
    <name evidence="1" type="ORF">HGQ17_03755</name>
</gene>
<comment type="caution">
    <text evidence="1">The sequence shown here is derived from an EMBL/GenBank/DDBJ whole genome shotgun (WGS) entry which is preliminary data.</text>
</comment>
<keyword evidence="2" id="KW-1185">Reference proteome</keyword>
<dbReference type="AlphaFoldDB" id="A0A7X8TJA9"/>
<reference evidence="1 2" key="1">
    <citation type="submission" date="2020-04" db="EMBL/GenBank/DDBJ databases">
        <title>Nesterenkonia sp. nov., isolated from marine sediment.</title>
        <authorList>
            <person name="Zhang G."/>
        </authorList>
    </citation>
    <scope>NUCLEOTIDE SEQUENCE [LARGE SCALE GENOMIC DNA]</scope>
    <source>
        <strain evidence="1 2">MY13</strain>
    </source>
</reference>
<organism evidence="1 2">
    <name type="scientific">Nesterenkonia sedimenti</name>
    <dbReference type="NCBI Taxonomy" id="1463632"/>
    <lineage>
        <taxon>Bacteria</taxon>
        <taxon>Bacillati</taxon>
        <taxon>Actinomycetota</taxon>
        <taxon>Actinomycetes</taxon>
        <taxon>Micrococcales</taxon>
        <taxon>Micrococcaceae</taxon>
        <taxon>Nesterenkonia</taxon>
    </lineage>
</organism>
<dbReference type="RefSeq" id="WP_168886627.1">
    <property type="nucleotide sequence ID" value="NZ_JABAHY010000002.1"/>
</dbReference>
<proteinExistence type="predicted"/>
<evidence type="ECO:0000313" key="1">
    <source>
        <dbReference type="EMBL" id="NLS09133.1"/>
    </source>
</evidence>
<dbReference type="EMBL" id="JABAHY010000002">
    <property type="protein sequence ID" value="NLS09133.1"/>
    <property type="molecule type" value="Genomic_DNA"/>
</dbReference>
<protein>
    <submittedName>
        <fullName evidence="1">Uncharacterized protein</fullName>
    </submittedName>
</protein>
<dbReference type="Proteomes" id="UP000523139">
    <property type="component" value="Unassembled WGS sequence"/>
</dbReference>
<evidence type="ECO:0000313" key="2">
    <source>
        <dbReference type="Proteomes" id="UP000523139"/>
    </source>
</evidence>